<reference evidence="1" key="1">
    <citation type="submission" date="2021-01" db="EMBL/GenBank/DDBJ databases">
        <authorList>
            <consortium name="Genoscope - CEA"/>
            <person name="William W."/>
        </authorList>
    </citation>
    <scope>NUCLEOTIDE SEQUENCE</scope>
</reference>
<proteinExistence type="predicted"/>
<sequence>MDYNHKDAVFQKFSKQLLRNLVSIGENFTKQTLNHKLQFPSIIFII</sequence>
<dbReference type="AlphaFoldDB" id="A0A8S1QUE3"/>
<dbReference type="Proteomes" id="UP000692954">
    <property type="component" value="Unassembled WGS sequence"/>
</dbReference>
<comment type="caution">
    <text evidence="1">The sequence shown here is derived from an EMBL/GenBank/DDBJ whole genome shotgun (WGS) entry which is preliminary data.</text>
</comment>
<gene>
    <name evidence="1" type="ORF">PSON_ATCC_30995.1.T1160182</name>
</gene>
<organism evidence="1 2">
    <name type="scientific">Paramecium sonneborni</name>
    <dbReference type="NCBI Taxonomy" id="65129"/>
    <lineage>
        <taxon>Eukaryota</taxon>
        <taxon>Sar</taxon>
        <taxon>Alveolata</taxon>
        <taxon>Ciliophora</taxon>
        <taxon>Intramacronucleata</taxon>
        <taxon>Oligohymenophorea</taxon>
        <taxon>Peniculida</taxon>
        <taxon>Parameciidae</taxon>
        <taxon>Paramecium</taxon>
    </lineage>
</organism>
<dbReference type="EMBL" id="CAJJDN010000116">
    <property type="protein sequence ID" value="CAD8118297.1"/>
    <property type="molecule type" value="Genomic_DNA"/>
</dbReference>
<keyword evidence="2" id="KW-1185">Reference proteome</keyword>
<accession>A0A8S1QUE3</accession>
<protein>
    <submittedName>
        <fullName evidence="1">Uncharacterized protein</fullName>
    </submittedName>
</protein>
<name>A0A8S1QUE3_9CILI</name>
<evidence type="ECO:0000313" key="2">
    <source>
        <dbReference type="Proteomes" id="UP000692954"/>
    </source>
</evidence>
<evidence type="ECO:0000313" key="1">
    <source>
        <dbReference type="EMBL" id="CAD8118297.1"/>
    </source>
</evidence>